<accession>A0ABS6WTA7</accession>
<organism evidence="1 2">
    <name type="scientific">Pseudohoeflea coraliihabitans</name>
    <dbReference type="NCBI Taxonomy" id="2860393"/>
    <lineage>
        <taxon>Bacteria</taxon>
        <taxon>Pseudomonadati</taxon>
        <taxon>Pseudomonadota</taxon>
        <taxon>Alphaproteobacteria</taxon>
        <taxon>Hyphomicrobiales</taxon>
        <taxon>Rhizobiaceae</taxon>
        <taxon>Pseudohoeflea</taxon>
    </lineage>
</organism>
<comment type="caution">
    <text evidence="1">The sequence shown here is derived from an EMBL/GenBank/DDBJ whole genome shotgun (WGS) entry which is preliminary data.</text>
</comment>
<evidence type="ECO:0000313" key="1">
    <source>
        <dbReference type="EMBL" id="MBW3099191.1"/>
    </source>
</evidence>
<protein>
    <submittedName>
        <fullName evidence="1">Uncharacterized protein</fullName>
    </submittedName>
</protein>
<dbReference type="Proteomes" id="UP001430804">
    <property type="component" value="Unassembled WGS sequence"/>
</dbReference>
<reference evidence="1" key="1">
    <citation type="submission" date="2021-07" db="EMBL/GenBank/DDBJ databases">
        <title>Pseudohoeflea marina sp. nov. a polyhydroxyalcanoate-producing bacterium.</title>
        <authorList>
            <person name="Zheng W."/>
            <person name="Yu S."/>
            <person name="Huang Y."/>
        </authorList>
    </citation>
    <scope>NUCLEOTIDE SEQUENCE</scope>
    <source>
        <strain evidence="1">DP4N28-3</strain>
    </source>
</reference>
<keyword evidence="2" id="KW-1185">Reference proteome</keyword>
<dbReference type="RefSeq" id="WP_219203523.1">
    <property type="nucleotide sequence ID" value="NZ_JAHWQX010000006.1"/>
</dbReference>
<dbReference type="EMBL" id="JAHWQX010000006">
    <property type="protein sequence ID" value="MBW3099191.1"/>
    <property type="molecule type" value="Genomic_DNA"/>
</dbReference>
<gene>
    <name evidence="1" type="ORF">KY465_18065</name>
</gene>
<sequence>MPFFPVKVPPGVVKVDSDLAATGRWIDADKVRFVRGMPEKVGGVQKLITDQFTGIARGAKAWNTYGGVNCLAFGTACNLYLVRNGTLNEITPYRSDATSISLTNPFETTNTSAIVTVTDASHGIEAAGTDVVFSGASAVGGITIDGEYAVTEVVDADTYTITHSSAATSSATGGGSVTANYELNCGNVDPTTLLGWGVGGWGQGYWGTDVSASSAITADITSWALDPYGEDLVVNPLDGGIYIYDSSAGVQRPTLLSNAPAVSRYAFVTGERYIFALGCTTIAGSQDNMTVRWPDVEDNTDWTPSSTNTANERKLQGGTRLMAGSSLGDGLALVWSDAACFRFQYTGSNEVYASNKIADHCGLVGPLAFTAANGQAFWMGAGEFWMYAGFVQPIPNAQDVSDWVYRNINTTHISKSFCLYNPLFNEVWFVFPTGVATEPDTYVHVNLDTFAWTPGTWDRSSAAQYWTGERRPVMFGTDGYVYLHDVSTNPDEDSSAMEAYIELGATDIQGGNSSVDIFGFVPDFQRQTGDMTLYIWGRDHPRDSDFMTDTVTIESSDKLVDTRCAGRQFGFKLTTNTLGGDFRLGKSALEVSGAGSQR</sequence>
<proteinExistence type="predicted"/>
<evidence type="ECO:0000313" key="2">
    <source>
        <dbReference type="Proteomes" id="UP001430804"/>
    </source>
</evidence>
<name>A0ABS6WTA7_9HYPH</name>